<feature type="region of interest" description="Disordered" evidence="7">
    <location>
        <begin position="503"/>
        <end position="526"/>
    </location>
</feature>
<reference evidence="9 10" key="1">
    <citation type="journal article" date="2018" name="Elife">
        <title>Firefly genomes illuminate parallel origins of bioluminescence in beetles.</title>
        <authorList>
            <person name="Fallon T.R."/>
            <person name="Lower S.E."/>
            <person name="Chang C.H."/>
            <person name="Bessho-Uehara M."/>
            <person name="Martin G.J."/>
            <person name="Bewick A.J."/>
            <person name="Behringer M."/>
            <person name="Debat H.J."/>
            <person name="Wong I."/>
            <person name="Day J.C."/>
            <person name="Suvorov A."/>
            <person name="Silva C.J."/>
            <person name="Stanger-Hall K.F."/>
            <person name="Hall D.W."/>
            <person name="Schmitz R.J."/>
            <person name="Nelson D.R."/>
            <person name="Lewis S.M."/>
            <person name="Shigenobu S."/>
            <person name="Bybee S.M."/>
            <person name="Larracuente A.M."/>
            <person name="Oba Y."/>
            <person name="Weng J.K."/>
        </authorList>
    </citation>
    <scope>NUCLEOTIDE SEQUENCE [LARGE SCALE GENOMIC DNA]</scope>
    <source>
        <strain evidence="9">1611_PpyrPB1</strain>
        <tissue evidence="9">Whole body</tissue>
    </source>
</reference>
<dbReference type="Pfam" id="PF12114">
    <property type="entry name" value="Period_C"/>
    <property type="match status" value="1"/>
</dbReference>
<dbReference type="InterPro" id="IPR035965">
    <property type="entry name" value="PAS-like_dom_sf"/>
</dbReference>
<accession>A0A5N4AMI0</accession>
<dbReference type="FunFam" id="3.30.450.20:FF:000066">
    <property type="entry name" value="Period circadian protein"/>
    <property type="match status" value="1"/>
</dbReference>
<feature type="compositionally biased region" description="Basic and acidic residues" evidence="7">
    <location>
        <begin position="512"/>
        <end position="521"/>
    </location>
</feature>
<feature type="compositionally biased region" description="Basic and acidic residues" evidence="7">
    <location>
        <begin position="1"/>
        <end position="12"/>
    </location>
</feature>
<dbReference type="PANTHER" id="PTHR11269:SF16">
    <property type="entry name" value="PERIOD CIRCADIAN PROTEIN"/>
    <property type="match status" value="1"/>
</dbReference>
<dbReference type="PROSITE" id="PS50112">
    <property type="entry name" value="PAS"/>
    <property type="match status" value="2"/>
</dbReference>
<dbReference type="Gene3D" id="3.30.450.20">
    <property type="entry name" value="PAS domain"/>
    <property type="match status" value="2"/>
</dbReference>
<dbReference type="InterPro" id="IPR000014">
    <property type="entry name" value="PAS"/>
</dbReference>
<gene>
    <name evidence="9" type="ORF">PPYR_09520</name>
</gene>
<feature type="region of interest" description="Disordered" evidence="7">
    <location>
        <begin position="1"/>
        <end position="37"/>
    </location>
</feature>
<feature type="region of interest" description="Disordered" evidence="7">
    <location>
        <begin position="56"/>
        <end position="96"/>
    </location>
</feature>
<dbReference type="FunCoup" id="A0A5N4AMI0">
    <property type="interactions" value="13"/>
</dbReference>
<evidence type="ECO:0000313" key="10">
    <source>
        <dbReference type="Proteomes" id="UP000327044"/>
    </source>
</evidence>
<evidence type="ECO:0000256" key="1">
    <source>
        <dbReference type="ARBA" id="ARBA00004123"/>
    </source>
</evidence>
<dbReference type="GO" id="GO:0000976">
    <property type="term" value="F:transcription cis-regulatory region binding"/>
    <property type="evidence" value="ECO:0007669"/>
    <property type="project" value="TreeGrafter"/>
</dbReference>
<dbReference type="InterPro" id="IPR013767">
    <property type="entry name" value="PAS_fold"/>
</dbReference>
<dbReference type="Proteomes" id="UP000327044">
    <property type="component" value="Unassembled WGS sequence"/>
</dbReference>
<dbReference type="GO" id="GO:0001222">
    <property type="term" value="F:transcription corepressor binding"/>
    <property type="evidence" value="ECO:0007669"/>
    <property type="project" value="TreeGrafter"/>
</dbReference>
<dbReference type="EMBL" id="VVIM01000006">
    <property type="protein sequence ID" value="KAB0798527.1"/>
    <property type="molecule type" value="Genomic_DNA"/>
</dbReference>
<keyword evidence="10" id="KW-1185">Reference proteome</keyword>
<dbReference type="AlphaFoldDB" id="A0A5N4AMI0"/>
<sequence>MEYDSETRKTKISDSAYSTSFCKSNSHGSASSKSLLSGSNCSSGYGGVVNAENVDNNLPALTKRNKDKENKKSKSESTNMSQMHVAPSDFNQHTNGLITNPDSLHLELFSKIDIIDIVSPKTNEMGTDNISDSNVKQSEHVLPDNLTPNTKVIEPKNGFCCVISMYDGIVLYTSPSLTPLLGFPKNMWLGRSFSDFLHPKDRETFCNEITNEIAIPIVEGTDRRKDIHASFYVCLREYRGLKTSGYSVVERAVSYQAFHLSVKLKYTTPNINKIPLPNGEDTFLIIVAVPVYSNYALPDEVKKSSIFGMRHTSACIFNQVDADVVMNFGYLPQQMLGKSVFDFYHPEDLPFMKEVYESVMVKCQIAGSVYRSKPYRFAVQNGDFVMIETEWSCFINPWSRRLEFVIGLHRVLQGPSNPNIFEAPKEDKNKLASDQVLKDAEIIREEILHILNKELYRPSKLPQREVARRCKNLETFMENIIECSKPNQCLDPVPKDGHILYGSNNLGSSSPRNEDCDRDSFETPPSYTQLNYNENINRFFKSKPMTNGSDESGRTAHVDQVLKCSSSIPMCNHRVSGSGSTGNISSGSNLNIEGSTSTSNGSYEPLLLTEELILRHNEDMEKMMRQRHKEQRSTMKPLPNAIVKNESITVNHDQQRFEQFQGVKRSGSLSWEAETVKVLKQKHLANEKRNTTFGSCSHNISSNFAGKYNSNVIDKGNTSGVGDLPLWPPFPLTVNSLNSNQSNAPGVVPVYYIPSQRKTPSDYGEVTYPPAHEVQYIRGVMYNPVFPSPVFCTPMAMVPFSLPQPVAPFIPDSKTVLKSTLSGRQRSTSRATSVKAEPGSAIGSNVSASCVNRTVETVEDKFVDSAPYDEGSSHSSSYSSFFKTDNGFSSNEDSAGENGRKDKNNITNKILQRAHAVRKCDPVWMQAVNVTPDLIYRYQMSTMDLDEVLKADHNAMENVKQPDFVNEQLHELYLSMEDEQKSPTYNLYGSVSSSEQEYNNYSDTVIHERMANSILMMIYEENAALPSSDH</sequence>
<proteinExistence type="predicted"/>
<evidence type="ECO:0000256" key="3">
    <source>
        <dbReference type="ARBA" id="ARBA00022737"/>
    </source>
</evidence>
<organism evidence="9 10">
    <name type="scientific">Photinus pyralis</name>
    <name type="common">Common eastern firefly</name>
    <name type="synonym">Lampyris pyralis</name>
    <dbReference type="NCBI Taxonomy" id="7054"/>
    <lineage>
        <taxon>Eukaryota</taxon>
        <taxon>Metazoa</taxon>
        <taxon>Ecdysozoa</taxon>
        <taxon>Arthropoda</taxon>
        <taxon>Hexapoda</taxon>
        <taxon>Insecta</taxon>
        <taxon>Pterygota</taxon>
        <taxon>Neoptera</taxon>
        <taxon>Endopterygota</taxon>
        <taxon>Coleoptera</taxon>
        <taxon>Polyphaga</taxon>
        <taxon>Elateriformia</taxon>
        <taxon>Elateroidea</taxon>
        <taxon>Lampyridae</taxon>
        <taxon>Lampyrinae</taxon>
        <taxon>Photinus</taxon>
    </lineage>
</organism>
<comment type="subcellular location">
    <subcellularLocation>
        <location evidence="1">Nucleus</location>
    </subcellularLocation>
</comment>
<feature type="domain" description="PAS" evidence="8">
    <location>
        <begin position="167"/>
        <end position="205"/>
    </location>
</feature>
<dbReference type="InParanoid" id="A0A5N4AMI0"/>
<comment type="caution">
    <text evidence="9">The sequence shown here is derived from an EMBL/GenBank/DDBJ whole genome shotgun (WGS) entry which is preliminary data.</text>
</comment>
<dbReference type="SMART" id="SM00091">
    <property type="entry name" value="PAS"/>
    <property type="match status" value="2"/>
</dbReference>
<evidence type="ECO:0000256" key="7">
    <source>
        <dbReference type="SAM" id="MobiDB-lite"/>
    </source>
</evidence>
<evidence type="ECO:0000313" key="9">
    <source>
        <dbReference type="EMBL" id="KAB0798527.1"/>
    </source>
</evidence>
<dbReference type="Pfam" id="PF14598">
    <property type="entry name" value="PAS_11"/>
    <property type="match status" value="1"/>
</dbReference>
<feature type="compositionally biased region" description="Basic and acidic residues" evidence="7">
    <location>
        <begin position="64"/>
        <end position="75"/>
    </location>
</feature>
<evidence type="ECO:0000259" key="8">
    <source>
        <dbReference type="PROSITE" id="PS50112"/>
    </source>
</evidence>
<dbReference type="GO" id="GO:0000122">
    <property type="term" value="P:negative regulation of transcription by RNA polymerase II"/>
    <property type="evidence" value="ECO:0007669"/>
    <property type="project" value="TreeGrafter"/>
</dbReference>
<feature type="compositionally biased region" description="Low complexity" evidence="7">
    <location>
        <begin position="22"/>
        <end position="37"/>
    </location>
</feature>
<evidence type="ECO:0000256" key="6">
    <source>
        <dbReference type="ARBA" id="ARBA00040849"/>
    </source>
</evidence>
<protein>
    <recommendedName>
        <fullName evidence="6">Period circadian protein</fullName>
    </recommendedName>
</protein>
<keyword evidence="5" id="KW-0539">Nucleus</keyword>
<keyword evidence="4" id="KW-0090">Biological rhythms</keyword>
<dbReference type="Pfam" id="PF00989">
    <property type="entry name" value="PAS"/>
    <property type="match status" value="1"/>
</dbReference>
<dbReference type="SUPFAM" id="SSF55785">
    <property type="entry name" value="PYP-like sensor domain (PAS domain)"/>
    <property type="match status" value="2"/>
</dbReference>
<keyword evidence="3" id="KW-0677">Repeat</keyword>
<dbReference type="GO" id="GO:0005737">
    <property type="term" value="C:cytoplasm"/>
    <property type="evidence" value="ECO:0007669"/>
    <property type="project" value="TreeGrafter"/>
</dbReference>
<dbReference type="InterPro" id="IPR022728">
    <property type="entry name" value="Period_circadian-like_C"/>
</dbReference>
<keyword evidence="2" id="KW-0597">Phosphoprotein</keyword>
<dbReference type="GO" id="GO:0005634">
    <property type="term" value="C:nucleus"/>
    <property type="evidence" value="ECO:0007669"/>
    <property type="project" value="UniProtKB-SubCell"/>
</dbReference>
<dbReference type="GO" id="GO:0043153">
    <property type="term" value="P:entrainment of circadian clock by photoperiod"/>
    <property type="evidence" value="ECO:0007669"/>
    <property type="project" value="TreeGrafter"/>
</dbReference>
<feature type="compositionally biased region" description="Polar residues" evidence="7">
    <location>
        <begin position="820"/>
        <end position="832"/>
    </location>
</feature>
<evidence type="ECO:0000256" key="2">
    <source>
        <dbReference type="ARBA" id="ARBA00022553"/>
    </source>
</evidence>
<dbReference type="PANTHER" id="PTHR11269">
    <property type="entry name" value="PERIOD CIRCADIAN PROTEIN"/>
    <property type="match status" value="1"/>
</dbReference>
<dbReference type="InterPro" id="IPR050760">
    <property type="entry name" value="Period_circadian_regulator"/>
</dbReference>
<dbReference type="GO" id="GO:0032922">
    <property type="term" value="P:circadian regulation of gene expression"/>
    <property type="evidence" value="ECO:0007669"/>
    <property type="project" value="TreeGrafter"/>
</dbReference>
<dbReference type="CDD" id="cd00130">
    <property type="entry name" value="PAS"/>
    <property type="match status" value="2"/>
</dbReference>
<feature type="domain" description="PAS" evidence="8">
    <location>
        <begin position="328"/>
        <end position="360"/>
    </location>
</feature>
<feature type="region of interest" description="Disordered" evidence="7">
    <location>
        <begin position="820"/>
        <end position="842"/>
    </location>
</feature>
<name>A0A5N4AMI0_PHOPY</name>
<evidence type="ECO:0000256" key="5">
    <source>
        <dbReference type="ARBA" id="ARBA00023242"/>
    </source>
</evidence>
<evidence type="ECO:0000256" key="4">
    <source>
        <dbReference type="ARBA" id="ARBA00023108"/>
    </source>
</evidence>